<gene>
    <name evidence="2" type="ORF">B0I36DRAFT_387049</name>
</gene>
<protein>
    <submittedName>
        <fullName evidence="2">Kinase-like domain-containing protein</fullName>
    </submittedName>
</protein>
<dbReference type="GO" id="GO:0016301">
    <property type="term" value="F:kinase activity"/>
    <property type="evidence" value="ECO:0007669"/>
    <property type="project" value="UniProtKB-KW"/>
</dbReference>
<dbReference type="Proteomes" id="UP000756346">
    <property type="component" value="Unassembled WGS sequence"/>
</dbReference>
<dbReference type="InterPro" id="IPR002575">
    <property type="entry name" value="Aminoglycoside_PTrfase"/>
</dbReference>
<dbReference type="Pfam" id="PF01636">
    <property type="entry name" value="APH"/>
    <property type="match status" value="1"/>
</dbReference>
<dbReference type="RefSeq" id="XP_046008036.1">
    <property type="nucleotide sequence ID" value="XM_046161138.1"/>
</dbReference>
<keyword evidence="3" id="KW-1185">Reference proteome</keyword>
<accession>A0A9P9BIQ4</accession>
<dbReference type="Gene3D" id="3.90.1200.10">
    <property type="match status" value="1"/>
</dbReference>
<organism evidence="2 3">
    <name type="scientific">Microdochium trichocladiopsis</name>
    <dbReference type="NCBI Taxonomy" id="1682393"/>
    <lineage>
        <taxon>Eukaryota</taxon>
        <taxon>Fungi</taxon>
        <taxon>Dikarya</taxon>
        <taxon>Ascomycota</taxon>
        <taxon>Pezizomycotina</taxon>
        <taxon>Sordariomycetes</taxon>
        <taxon>Xylariomycetidae</taxon>
        <taxon>Xylariales</taxon>
        <taxon>Microdochiaceae</taxon>
        <taxon>Microdochium</taxon>
    </lineage>
</organism>
<dbReference type="SUPFAM" id="SSF56112">
    <property type="entry name" value="Protein kinase-like (PK-like)"/>
    <property type="match status" value="1"/>
</dbReference>
<dbReference type="Gene3D" id="3.30.200.20">
    <property type="entry name" value="Phosphorylase Kinase, domain 1"/>
    <property type="match status" value="1"/>
</dbReference>
<comment type="caution">
    <text evidence="2">The sequence shown here is derived from an EMBL/GenBank/DDBJ whole genome shotgun (WGS) entry which is preliminary data.</text>
</comment>
<keyword evidence="2" id="KW-0808">Transferase</keyword>
<dbReference type="GeneID" id="70190684"/>
<name>A0A9P9BIQ4_9PEZI</name>
<proteinExistence type="predicted"/>
<evidence type="ECO:0000313" key="3">
    <source>
        <dbReference type="Proteomes" id="UP000756346"/>
    </source>
</evidence>
<evidence type="ECO:0000313" key="2">
    <source>
        <dbReference type="EMBL" id="KAH7024488.1"/>
    </source>
</evidence>
<dbReference type="OrthoDB" id="25129at2759"/>
<dbReference type="AlphaFoldDB" id="A0A9P9BIQ4"/>
<sequence length="423" mass="46697">MTNMAITTTEHLTAYLAEHHPDLHYATIERVTEGSSNYVWRITLADKKGAPPLALREDGTTMTTMIVKHAEPHLAAQPDFPFPVDRMAFEVCALTEIPRVLAATASSSNVQGDLGASFVHGTIQDAGLGSGAESAHIDTRIRVPRVLSFDEQSHVLFLEDVGHTSLAEAYTDPALDIPDIGKRIGTWLARLHVGTTAPELHRQFEHPVARRMYRWNFNNLAAVLERHGHDGELGRAINARYGAQLETDDECVCHGDMWPGNILLRSVDAHPSGSEAGDGMNEMQHETGILDTSPTTRGHDLVVIDWEVARNGTGATDVGHFSGEAWLLDTLKGSAARGSLLDSFLVGYMVEKARISGTGLKMEERWRIAAQFATHVTHWPTIYGWINEDETRRCVEFGASYLSKVDQRDEEWFRASVLAPVFA</sequence>
<keyword evidence="2" id="KW-0418">Kinase</keyword>
<dbReference type="EMBL" id="JAGTJQ010000009">
    <property type="protein sequence ID" value="KAH7024488.1"/>
    <property type="molecule type" value="Genomic_DNA"/>
</dbReference>
<dbReference type="InterPro" id="IPR011009">
    <property type="entry name" value="Kinase-like_dom_sf"/>
</dbReference>
<feature type="domain" description="Aminoglycoside phosphotransferase" evidence="1">
    <location>
        <begin position="136"/>
        <end position="265"/>
    </location>
</feature>
<evidence type="ECO:0000259" key="1">
    <source>
        <dbReference type="Pfam" id="PF01636"/>
    </source>
</evidence>
<reference evidence="2" key="1">
    <citation type="journal article" date="2021" name="Nat. Commun.">
        <title>Genetic determinants of endophytism in the Arabidopsis root mycobiome.</title>
        <authorList>
            <person name="Mesny F."/>
            <person name="Miyauchi S."/>
            <person name="Thiergart T."/>
            <person name="Pickel B."/>
            <person name="Atanasova L."/>
            <person name="Karlsson M."/>
            <person name="Huettel B."/>
            <person name="Barry K.W."/>
            <person name="Haridas S."/>
            <person name="Chen C."/>
            <person name="Bauer D."/>
            <person name="Andreopoulos W."/>
            <person name="Pangilinan J."/>
            <person name="LaButti K."/>
            <person name="Riley R."/>
            <person name="Lipzen A."/>
            <person name="Clum A."/>
            <person name="Drula E."/>
            <person name="Henrissat B."/>
            <person name="Kohler A."/>
            <person name="Grigoriev I.V."/>
            <person name="Martin F.M."/>
            <person name="Hacquard S."/>
        </authorList>
    </citation>
    <scope>NUCLEOTIDE SEQUENCE</scope>
    <source>
        <strain evidence="2">MPI-CAGE-CH-0230</strain>
    </source>
</reference>